<dbReference type="EMBL" id="SIHI01000011">
    <property type="protein sequence ID" value="TWT51759.1"/>
    <property type="molecule type" value="Genomic_DNA"/>
</dbReference>
<sequence length="108" mass="12285">MAAHCYMFSPKIEMAEVEASLLLSVWAVESLHGESRVRLESRYQVDDDQRTVTIDARSDVGRDLNRIFVGFLHREFSPMMFEVRPVAGDDVSGLAWKSIPELEPQPAF</sequence>
<gene>
    <name evidence="1" type="ORF">KOR42_34460</name>
</gene>
<dbReference type="Proteomes" id="UP000317243">
    <property type="component" value="Unassembled WGS sequence"/>
</dbReference>
<name>A0A5C5WNS2_9PLAN</name>
<comment type="caution">
    <text evidence="1">The sequence shown here is derived from an EMBL/GenBank/DDBJ whole genome shotgun (WGS) entry which is preliminary data.</text>
</comment>
<dbReference type="RefSeq" id="WP_146510896.1">
    <property type="nucleotide sequence ID" value="NZ_SIHI01000011.1"/>
</dbReference>
<proteinExistence type="predicted"/>
<evidence type="ECO:0000313" key="1">
    <source>
        <dbReference type="EMBL" id="TWT51759.1"/>
    </source>
</evidence>
<reference evidence="1 2" key="1">
    <citation type="submission" date="2019-02" db="EMBL/GenBank/DDBJ databases">
        <title>Deep-cultivation of Planctomycetes and their phenomic and genomic characterization uncovers novel biology.</title>
        <authorList>
            <person name="Wiegand S."/>
            <person name="Jogler M."/>
            <person name="Boedeker C."/>
            <person name="Pinto D."/>
            <person name="Vollmers J."/>
            <person name="Rivas-Marin E."/>
            <person name="Kohn T."/>
            <person name="Peeters S.H."/>
            <person name="Heuer A."/>
            <person name="Rast P."/>
            <person name="Oberbeckmann S."/>
            <person name="Bunk B."/>
            <person name="Jeske O."/>
            <person name="Meyerdierks A."/>
            <person name="Storesund J.E."/>
            <person name="Kallscheuer N."/>
            <person name="Luecker S."/>
            <person name="Lage O.M."/>
            <person name="Pohl T."/>
            <person name="Merkel B.J."/>
            <person name="Hornburger P."/>
            <person name="Mueller R.-W."/>
            <person name="Bruemmer F."/>
            <person name="Labrenz M."/>
            <person name="Spormann A.M."/>
            <person name="Op Den Camp H."/>
            <person name="Overmann J."/>
            <person name="Amann R."/>
            <person name="Jetten M.S.M."/>
            <person name="Mascher T."/>
            <person name="Medema M.H."/>
            <person name="Devos D.P."/>
            <person name="Kaster A.-K."/>
            <person name="Ovreas L."/>
            <person name="Rohde M."/>
            <person name="Galperin M.Y."/>
            <person name="Jogler C."/>
        </authorList>
    </citation>
    <scope>NUCLEOTIDE SEQUENCE [LARGE SCALE GENOMIC DNA]</scope>
    <source>
        <strain evidence="1 2">KOR42</strain>
    </source>
</reference>
<dbReference type="AlphaFoldDB" id="A0A5C5WNS2"/>
<organism evidence="1 2">
    <name type="scientific">Thalassoglobus neptunius</name>
    <dbReference type="NCBI Taxonomy" id="1938619"/>
    <lineage>
        <taxon>Bacteria</taxon>
        <taxon>Pseudomonadati</taxon>
        <taxon>Planctomycetota</taxon>
        <taxon>Planctomycetia</taxon>
        <taxon>Planctomycetales</taxon>
        <taxon>Planctomycetaceae</taxon>
        <taxon>Thalassoglobus</taxon>
    </lineage>
</organism>
<accession>A0A5C5WNS2</accession>
<keyword evidence="2" id="KW-1185">Reference proteome</keyword>
<dbReference type="OrthoDB" id="287168at2"/>
<evidence type="ECO:0000313" key="2">
    <source>
        <dbReference type="Proteomes" id="UP000317243"/>
    </source>
</evidence>
<protein>
    <submittedName>
        <fullName evidence="1">Uncharacterized protein</fullName>
    </submittedName>
</protein>